<organism evidence="6 7">
    <name type="scientific">Blomia tropicalis</name>
    <name type="common">Mite</name>
    <dbReference type="NCBI Taxonomy" id="40697"/>
    <lineage>
        <taxon>Eukaryota</taxon>
        <taxon>Metazoa</taxon>
        <taxon>Ecdysozoa</taxon>
        <taxon>Arthropoda</taxon>
        <taxon>Chelicerata</taxon>
        <taxon>Arachnida</taxon>
        <taxon>Acari</taxon>
        <taxon>Acariformes</taxon>
        <taxon>Sarcoptiformes</taxon>
        <taxon>Astigmata</taxon>
        <taxon>Glycyphagoidea</taxon>
        <taxon>Echimyopodidae</taxon>
        <taxon>Blomia</taxon>
    </lineage>
</organism>
<evidence type="ECO:0000313" key="6">
    <source>
        <dbReference type="EMBL" id="KAJ6220300.1"/>
    </source>
</evidence>
<evidence type="ECO:0000256" key="5">
    <source>
        <dbReference type="SAM" id="Phobius"/>
    </source>
</evidence>
<name>A0A9Q0RN88_BLOTA</name>
<keyword evidence="3 5" id="KW-1133">Transmembrane helix</keyword>
<proteinExistence type="predicted"/>
<feature type="transmembrane region" description="Helical" evidence="5">
    <location>
        <begin position="101"/>
        <end position="125"/>
    </location>
</feature>
<sequence length="285" mass="31650">MLVIGVKESTRFNTIFTGVNILVIIFCVVVGLFNVDIQNWKLTIDQLPENENVGDGGFFPFGFKGMISGAATCFYSYVGFDTIATTGEEVVNPQRDIPISIILALTIVSLAYCMVSIVQTMMWPYWDQNQKAPLPYVFEKIGLSYAKYVITVGALAGLSTSLLGSMFPLPRILYAMSSDGLLFRSFANIHPRFKTPVLATIVSGLFSALMATFFDVDQLAEMMSIGTLLAYSLVAISIIILRYKKVDDEHDTPIYTIKNDSFVSKVFNCRSRSIPNKFSSVFSLY</sequence>
<evidence type="ECO:0000256" key="3">
    <source>
        <dbReference type="ARBA" id="ARBA00022989"/>
    </source>
</evidence>
<comment type="subcellular location">
    <subcellularLocation>
        <location evidence="1">Membrane</location>
        <topology evidence="1">Multi-pass membrane protein</topology>
    </subcellularLocation>
</comment>
<dbReference type="GO" id="GO:0005886">
    <property type="term" value="C:plasma membrane"/>
    <property type="evidence" value="ECO:0007669"/>
    <property type="project" value="TreeGrafter"/>
</dbReference>
<evidence type="ECO:0000313" key="7">
    <source>
        <dbReference type="Proteomes" id="UP001142055"/>
    </source>
</evidence>
<dbReference type="Pfam" id="PF13520">
    <property type="entry name" value="AA_permease_2"/>
    <property type="match status" value="1"/>
</dbReference>
<keyword evidence="7" id="KW-1185">Reference proteome</keyword>
<dbReference type="Gene3D" id="1.20.1740.10">
    <property type="entry name" value="Amino acid/polyamine transporter I"/>
    <property type="match status" value="1"/>
</dbReference>
<dbReference type="GO" id="GO:0000064">
    <property type="term" value="F:L-ornithine transmembrane transporter activity"/>
    <property type="evidence" value="ECO:0007669"/>
    <property type="project" value="TreeGrafter"/>
</dbReference>
<dbReference type="AlphaFoldDB" id="A0A9Q0RN88"/>
<dbReference type="GO" id="GO:0061459">
    <property type="term" value="F:L-arginine transmembrane transporter activity"/>
    <property type="evidence" value="ECO:0007669"/>
    <property type="project" value="TreeGrafter"/>
</dbReference>
<feature type="transmembrane region" description="Helical" evidence="5">
    <location>
        <begin position="222"/>
        <end position="241"/>
    </location>
</feature>
<feature type="transmembrane region" description="Helical" evidence="5">
    <location>
        <begin position="58"/>
        <end position="80"/>
    </location>
</feature>
<protein>
    <submittedName>
        <fullName evidence="6">Uncharacterized protein</fullName>
    </submittedName>
</protein>
<feature type="transmembrane region" description="Helical" evidence="5">
    <location>
        <begin position="12"/>
        <end position="33"/>
    </location>
</feature>
<feature type="transmembrane region" description="Helical" evidence="5">
    <location>
        <begin position="145"/>
        <end position="174"/>
    </location>
</feature>
<gene>
    <name evidence="6" type="ORF">RDWZM_006112</name>
</gene>
<keyword evidence="4 5" id="KW-0472">Membrane</keyword>
<dbReference type="EMBL" id="JAPWDV010000002">
    <property type="protein sequence ID" value="KAJ6220300.1"/>
    <property type="molecule type" value="Genomic_DNA"/>
</dbReference>
<dbReference type="Proteomes" id="UP001142055">
    <property type="component" value="Chromosome 2"/>
</dbReference>
<dbReference type="InterPro" id="IPR002293">
    <property type="entry name" value="AA/rel_permease1"/>
</dbReference>
<evidence type="ECO:0000256" key="2">
    <source>
        <dbReference type="ARBA" id="ARBA00022692"/>
    </source>
</evidence>
<reference evidence="6" key="1">
    <citation type="submission" date="2022-12" db="EMBL/GenBank/DDBJ databases">
        <title>Genome assemblies of Blomia tropicalis.</title>
        <authorList>
            <person name="Cui Y."/>
        </authorList>
    </citation>
    <scope>NUCLEOTIDE SEQUENCE</scope>
    <source>
        <tissue evidence="6">Adult mites</tissue>
    </source>
</reference>
<dbReference type="GO" id="GO:0015189">
    <property type="term" value="F:L-lysine transmembrane transporter activity"/>
    <property type="evidence" value="ECO:0007669"/>
    <property type="project" value="TreeGrafter"/>
</dbReference>
<dbReference type="PANTHER" id="PTHR43243:SF105">
    <property type="entry name" value="CATIONIC AMINO ACID TRANSPORTER C-TERMINAL DOMAIN-CONTAINING PROTEIN"/>
    <property type="match status" value="1"/>
</dbReference>
<evidence type="ECO:0000256" key="1">
    <source>
        <dbReference type="ARBA" id="ARBA00004141"/>
    </source>
</evidence>
<keyword evidence="2 5" id="KW-0812">Transmembrane</keyword>
<dbReference type="GO" id="GO:0097638">
    <property type="term" value="P:L-arginine import across plasma membrane"/>
    <property type="evidence" value="ECO:0007669"/>
    <property type="project" value="TreeGrafter"/>
</dbReference>
<accession>A0A9Q0RN88</accession>
<feature type="transmembrane region" description="Helical" evidence="5">
    <location>
        <begin position="195"/>
        <end position="216"/>
    </location>
</feature>
<comment type="caution">
    <text evidence="6">The sequence shown here is derived from an EMBL/GenBank/DDBJ whole genome shotgun (WGS) entry which is preliminary data.</text>
</comment>
<dbReference type="OMA" id="HYLTHIA"/>
<evidence type="ECO:0000256" key="4">
    <source>
        <dbReference type="ARBA" id="ARBA00023136"/>
    </source>
</evidence>
<dbReference type="PANTHER" id="PTHR43243">
    <property type="entry name" value="INNER MEMBRANE TRANSPORTER YGJI-RELATED"/>
    <property type="match status" value="1"/>
</dbReference>